<dbReference type="EMBL" id="JGDS01000041">
    <property type="protein sequence ID" value="EXZ74341.1"/>
    <property type="molecule type" value="Genomic_DNA"/>
</dbReference>
<sequence length="72" mass="8437">MAFNFTPYITGMAIPHIYFKDYGKAKLFYPSIEKRIRIASLLHNIEQKLVVEQNLVISLSAQKSYLLRMLFI</sequence>
<dbReference type="SUPFAM" id="SSF116734">
    <property type="entry name" value="DNA methylase specificity domain"/>
    <property type="match status" value="1"/>
</dbReference>
<dbReference type="PATRIC" id="fig|1339314.3.peg.1505"/>
<protein>
    <submittedName>
        <fullName evidence="3">Uncharacterized protein</fullName>
    </submittedName>
</protein>
<dbReference type="Gene3D" id="1.10.287.1120">
    <property type="entry name" value="Bipartite methylase S protein"/>
    <property type="match status" value="1"/>
</dbReference>
<evidence type="ECO:0000313" key="3">
    <source>
        <dbReference type="EMBL" id="EXZ74341.1"/>
    </source>
</evidence>
<dbReference type="GO" id="GO:0009307">
    <property type="term" value="P:DNA restriction-modification system"/>
    <property type="evidence" value="ECO:0007669"/>
    <property type="project" value="UniProtKB-KW"/>
</dbReference>
<keyword evidence="1" id="KW-0680">Restriction system</keyword>
<reference evidence="3 4" key="1">
    <citation type="submission" date="2014-02" db="EMBL/GenBank/DDBJ databases">
        <authorList>
            <person name="Sears C."/>
            <person name="Carroll K."/>
            <person name="Sack B.R."/>
            <person name="Qadri F."/>
            <person name="Myers L.L."/>
            <person name="Chung G.-T."/>
            <person name="Escheverria P."/>
            <person name="Fraser C.M."/>
            <person name="Sadzewicz L."/>
            <person name="Shefchek K.A."/>
            <person name="Tallon L."/>
            <person name="Das S.P."/>
            <person name="Daugherty S."/>
            <person name="Mongodin E.F."/>
        </authorList>
    </citation>
    <scope>NUCLEOTIDE SEQUENCE [LARGE SCALE GENOMIC DNA]</scope>
    <source>
        <strain evidence="3 4">3976T8</strain>
    </source>
</reference>
<accession>A0A016EB70</accession>
<gene>
    <name evidence="3" type="ORF">M123_1280</name>
</gene>
<dbReference type="Gene3D" id="3.90.220.20">
    <property type="entry name" value="DNA methylase specificity domains"/>
    <property type="match status" value="1"/>
</dbReference>
<proteinExistence type="predicted"/>
<dbReference type="Proteomes" id="UP000020938">
    <property type="component" value="Unassembled WGS sequence"/>
</dbReference>
<keyword evidence="2" id="KW-0238">DNA-binding</keyword>
<comment type="caution">
    <text evidence="3">The sequence shown here is derived from an EMBL/GenBank/DDBJ whole genome shotgun (WGS) entry which is preliminary data.</text>
</comment>
<dbReference type="InterPro" id="IPR044946">
    <property type="entry name" value="Restrct_endonuc_typeI_TRD_sf"/>
</dbReference>
<organism evidence="3 4">
    <name type="scientific">Bacteroides fragilis str. 3976T8</name>
    <dbReference type="NCBI Taxonomy" id="1339314"/>
    <lineage>
        <taxon>Bacteria</taxon>
        <taxon>Pseudomonadati</taxon>
        <taxon>Bacteroidota</taxon>
        <taxon>Bacteroidia</taxon>
        <taxon>Bacteroidales</taxon>
        <taxon>Bacteroidaceae</taxon>
        <taxon>Bacteroides</taxon>
    </lineage>
</organism>
<dbReference type="AlphaFoldDB" id="A0A016EB70"/>
<evidence type="ECO:0000256" key="2">
    <source>
        <dbReference type="ARBA" id="ARBA00023125"/>
    </source>
</evidence>
<evidence type="ECO:0000313" key="4">
    <source>
        <dbReference type="Proteomes" id="UP000020938"/>
    </source>
</evidence>
<evidence type="ECO:0000256" key="1">
    <source>
        <dbReference type="ARBA" id="ARBA00022747"/>
    </source>
</evidence>
<dbReference type="GO" id="GO:0003677">
    <property type="term" value="F:DNA binding"/>
    <property type="evidence" value="ECO:0007669"/>
    <property type="project" value="UniProtKB-KW"/>
</dbReference>
<name>A0A016EB70_BACFG</name>